<feature type="transmembrane region" description="Helical" evidence="3">
    <location>
        <begin position="200"/>
        <end position="218"/>
    </location>
</feature>
<organism evidence="6 7">
    <name type="scientific">Mycobacterium ahvazicum</name>
    <dbReference type="NCBI Taxonomy" id="1964395"/>
    <lineage>
        <taxon>Bacteria</taxon>
        <taxon>Bacillati</taxon>
        <taxon>Actinomycetota</taxon>
        <taxon>Actinomycetes</taxon>
        <taxon>Mycobacteriales</taxon>
        <taxon>Mycobacteriaceae</taxon>
        <taxon>Mycobacterium</taxon>
        <taxon>Mycobacterium simiae complex</taxon>
    </lineage>
</organism>
<keyword evidence="3" id="KW-0472">Membrane</keyword>
<gene>
    <name evidence="6" type="ORF">MAAFP003_1880</name>
</gene>
<feature type="coiled-coil region" evidence="1">
    <location>
        <begin position="156"/>
        <end position="190"/>
    </location>
</feature>
<keyword evidence="1" id="KW-0175">Coiled coil</keyword>
<evidence type="ECO:0000256" key="3">
    <source>
        <dbReference type="SAM" id="Phobius"/>
    </source>
</evidence>
<comment type="caution">
    <text evidence="6">The sequence shown here is derived from an EMBL/GenBank/DDBJ whole genome shotgun (WGS) entry which is preliminary data.</text>
</comment>
<dbReference type="Pfam" id="PF18879">
    <property type="entry name" value="EspA_EspE"/>
    <property type="match status" value="1"/>
</dbReference>
<feature type="transmembrane region" description="Helical" evidence="3">
    <location>
        <begin position="224"/>
        <end position="244"/>
    </location>
</feature>
<dbReference type="OrthoDB" id="4677793at2"/>
<dbReference type="Proteomes" id="UP000236318">
    <property type="component" value="Unassembled WGS sequence"/>
</dbReference>
<evidence type="ECO:0000256" key="1">
    <source>
        <dbReference type="SAM" id="Coils"/>
    </source>
</evidence>
<keyword evidence="4" id="KW-0732">Signal</keyword>
<proteinExistence type="predicted"/>
<reference evidence="6" key="1">
    <citation type="submission" date="2018-01" db="EMBL/GenBank/DDBJ databases">
        <authorList>
            <consortium name="Urmite Genomes"/>
        </authorList>
    </citation>
    <scope>NUCLEOTIDE SEQUENCE [LARGE SCALE GENOMIC DNA]</scope>
    <source>
        <strain evidence="6">AFP003</strain>
    </source>
</reference>
<dbReference type="RefSeq" id="WP_096286320.1">
    <property type="nucleotide sequence ID" value="NZ_FXEG02000002.1"/>
</dbReference>
<evidence type="ECO:0000313" key="6">
    <source>
        <dbReference type="EMBL" id="SOX53210.1"/>
    </source>
</evidence>
<keyword evidence="3" id="KW-1133">Transmembrane helix</keyword>
<evidence type="ECO:0000256" key="4">
    <source>
        <dbReference type="SAM" id="SignalP"/>
    </source>
</evidence>
<dbReference type="EMBL" id="FXEG02000002">
    <property type="protein sequence ID" value="SOX53210.1"/>
    <property type="molecule type" value="Genomic_DNA"/>
</dbReference>
<protein>
    <recommendedName>
        <fullName evidence="5">ESX-1 secretion-associated protein EspA/EspE-like domain-containing protein</fullName>
    </recommendedName>
</protein>
<feature type="chain" id="PRO_5014366071" description="ESX-1 secretion-associated protein EspA/EspE-like domain-containing protein" evidence="4">
    <location>
        <begin position="22"/>
        <end position="448"/>
    </location>
</feature>
<feature type="region of interest" description="Disordered" evidence="2">
    <location>
        <begin position="390"/>
        <end position="415"/>
    </location>
</feature>
<feature type="domain" description="ESX-1 secretion-associated protein EspA/EspE-like" evidence="5">
    <location>
        <begin position="114"/>
        <end position="192"/>
    </location>
</feature>
<feature type="region of interest" description="Disordered" evidence="2">
    <location>
        <begin position="271"/>
        <end position="290"/>
    </location>
</feature>
<dbReference type="InterPro" id="IPR043796">
    <property type="entry name" value="ESX-1_EspA/EspE-like"/>
</dbReference>
<keyword evidence="3" id="KW-0812">Transmembrane</keyword>
<keyword evidence="7" id="KW-1185">Reference proteome</keyword>
<feature type="signal peptide" evidence="4">
    <location>
        <begin position="1"/>
        <end position="21"/>
    </location>
</feature>
<sequence>MSVFSAVAQVLANLGSVGGQAATLGLDSTGWSNPTPSTMAKAATGTGIAATGLGVVVVPAADGFVGKVFQHSSHLGREAMMAKMGGSAGAARYAQGMSIISWTITIVELLSLTTGFGYPYEGNSVESGSEEFQALATELQSALPGADWTGAASEAYAEVNRNLADIAAKLAQLDLELAALTKEHAELVAQMRLAFGALKATLLGALVTELAITMLVPAPVGPSLAMAFAISVAVAAIAASLGFLSTVLGYSVQRAQGANALANRYAELAPTPLSQRSAPPTPIPQSKSSTVPHFNPAGGQGVSAVGGHPVTASDAGRGEGRHVAQQGVAATVGIATPATPKAREHGAPAAATATMPTLVQLASRSGSAASVASQLTPHAELFSRARAQLLAQPAQQSKSRPGEAAPGPDGARAGEASENLPALVLGNLDAYVAAGFVGPVSSVAAKTG</sequence>
<name>A0A2K4Y8T8_9MYCO</name>
<dbReference type="AlphaFoldDB" id="A0A2K4Y8T8"/>
<evidence type="ECO:0000313" key="7">
    <source>
        <dbReference type="Proteomes" id="UP000236318"/>
    </source>
</evidence>
<feature type="compositionally biased region" description="Polar residues" evidence="2">
    <location>
        <begin position="272"/>
        <end position="290"/>
    </location>
</feature>
<evidence type="ECO:0000256" key="2">
    <source>
        <dbReference type="SAM" id="MobiDB-lite"/>
    </source>
</evidence>
<accession>A0A2K4Y8T8</accession>
<evidence type="ECO:0000259" key="5">
    <source>
        <dbReference type="Pfam" id="PF18879"/>
    </source>
</evidence>